<evidence type="ECO:0000313" key="5">
    <source>
        <dbReference type="EMBL" id="GJJ12360.1"/>
    </source>
</evidence>
<feature type="compositionally biased region" description="Low complexity" evidence="3">
    <location>
        <begin position="612"/>
        <end position="624"/>
    </location>
</feature>
<comment type="caution">
    <text evidence="5">The sequence shown here is derived from an EMBL/GenBank/DDBJ whole genome shotgun (WGS) entry which is preliminary data.</text>
</comment>
<reference evidence="5" key="1">
    <citation type="submission" date="2021-10" db="EMBL/GenBank/DDBJ databases">
        <title>De novo Genome Assembly of Clathrus columnatus (Basidiomycota, Fungi) Using Illumina and Nanopore Sequence Data.</title>
        <authorList>
            <person name="Ogiso-Tanaka E."/>
            <person name="Itagaki H."/>
            <person name="Hosoya T."/>
            <person name="Hosaka K."/>
        </authorList>
    </citation>
    <scope>NUCLEOTIDE SEQUENCE</scope>
    <source>
        <strain evidence="5">MO-923</strain>
    </source>
</reference>
<protein>
    <recommendedName>
        <fullName evidence="4">Xylanolytic transcriptional activator regulatory domain-containing protein</fullName>
    </recommendedName>
</protein>
<dbReference type="GO" id="GO:0008270">
    <property type="term" value="F:zinc ion binding"/>
    <property type="evidence" value="ECO:0007669"/>
    <property type="project" value="InterPro"/>
</dbReference>
<dbReference type="CDD" id="cd12148">
    <property type="entry name" value="fungal_TF_MHR"/>
    <property type="match status" value="1"/>
</dbReference>
<accession>A0AAV5ADA0</accession>
<evidence type="ECO:0000256" key="3">
    <source>
        <dbReference type="SAM" id="MobiDB-lite"/>
    </source>
</evidence>
<name>A0AAV5ADA0_9AGAM</name>
<proteinExistence type="predicted"/>
<dbReference type="PANTHER" id="PTHR31001">
    <property type="entry name" value="UNCHARACTERIZED TRANSCRIPTIONAL REGULATORY PROTEIN"/>
    <property type="match status" value="1"/>
</dbReference>
<dbReference type="AlphaFoldDB" id="A0AAV5ADA0"/>
<evidence type="ECO:0000259" key="4">
    <source>
        <dbReference type="Pfam" id="PF04082"/>
    </source>
</evidence>
<gene>
    <name evidence="5" type="ORF">Clacol_006601</name>
</gene>
<dbReference type="InterPro" id="IPR007219">
    <property type="entry name" value="XnlR_reg_dom"/>
</dbReference>
<dbReference type="GO" id="GO:0005634">
    <property type="term" value="C:nucleus"/>
    <property type="evidence" value="ECO:0007669"/>
    <property type="project" value="UniProtKB-SubCell"/>
</dbReference>
<dbReference type="GO" id="GO:0006351">
    <property type="term" value="P:DNA-templated transcription"/>
    <property type="evidence" value="ECO:0007669"/>
    <property type="project" value="InterPro"/>
</dbReference>
<sequence>MSSPTDDVARKRGCRECRRLKLGSPEKLLTSQSLENGLVKTVESAGVFTKGMRSTKNERLVMHETIGKMSARISQLKDAIEHLQSLVSTEPHPLLEEQDDKIVHPIVSTQPKKPVTTSEEDIIKAFGAFSIGDKGETTFHDASVMSEELSSFQWFQRGIGPRSSVQITSPAHSTLAPNILLLSALFPFPNEAVSATVEEFLSFIPPYSRAQFLVQSYFDNGAWSVDPVHKEDFLAQVLNETYPNEEPSIAKIASDRLSCLFMVFAVGAFFDFEQPLVPSEAENYYILARAALCVQPIYDYPTVYAIQSMTLMMWFQTLAGHRTHAYRPLLWGVLHAACELMSLNRDPKRLGITGVEADVRRVAFWELKSIEHWQAFASGRPAIASVVEDCVQPYEEAYIDPNAPEASAVVWLGWKQHFTDTVNTVADQAFRSKDVTYSRILALDKQLRHHYTPTALRWPSTKGAVYQKLGRNRLTGMQCLARSVLQESALLHLHRWFFMQAVREKPFDPLEHPYSFSLTMGTLVVSAPTIPLAHPAMLEFEKACTLFTNTSSTSVQPDNAAHILLDLLQVAKQAREKGVPQTSTPDSMSGMEDNTYRSSQSPVSVSAFNAWPNGSSPSVSNTSTPAPPPPPVRKVKRETEASEVRQNLQAWWDSASREF</sequence>
<keyword evidence="6" id="KW-1185">Reference proteome</keyword>
<feature type="domain" description="Xylanolytic transcriptional activator regulatory" evidence="4">
    <location>
        <begin position="215"/>
        <end position="384"/>
    </location>
</feature>
<dbReference type="InterPro" id="IPR050613">
    <property type="entry name" value="Sec_Metabolite_Reg"/>
</dbReference>
<evidence type="ECO:0000256" key="1">
    <source>
        <dbReference type="ARBA" id="ARBA00004123"/>
    </source>
</evidence>
<feature type="region of interest" description="Disordered" evidence="3">
    <location>
        <begin position="575"/>
        <end position="659"/>
    </location>
</feature>
<organism evidence="5 6">
    <name type="scientific">Clathrus columnatus</name>
    <dbReference type="NCBI Taxonomy" id="1419009"/>
    <lineage>
        <taxon>Eukaryota</taxon>
        <taxon>Fungi</taxon>
        <taxon>Dikarya</taxon>
        <taxon>Basidiomycota</taxon>
        <taxon>Agaricomycotina</taxon>
        <taxon>Agaricomycetes</taxon>
        <taxon>Phallomycetidae</taxon>
        <taxon>Phallales</taxon>
        <taxon>Clathraceae</taxon>
        <taxon>Clathrus</taxon>
    </lineage>
</organism>
<dbReference type="EMBL" id="BPWL01000007">
    <property type="protein sequence ID" value="GJJ12360.1"/>
    <property type="molecule type" value="Genomic_DNA"/>
</dbReference>
<dbReference type="Pfam" id="PF04082">
    <property type="entry name" value="Fungal_trans"/>
    <property type="match status" value="1"/>
</dbReference>
<evidence type="ECO:0000256" key="2">
    <source>
        <dbReference type="ARBA" id="ARBA00023242"/>
    </source>
</evidence>
<evidence type="ECO:0000313" key="6">
    <source>
        <dbReference type="Proteomes" id="UP001050691"/>
    </source>
</evidence>
<keyword evidence="2" id="KW-0539">Nucleus</keyword>
<feature type="compositionally biased region" description="Polar residues" evidence="3">
    <location>
        <begin position="596"/>
        <end position="607"/>
    </location>
</feature>
<comment type="subcellular location">
    <subcellularLocation>
        <location evidence="1">Nucleus</location>
    </subcellularLocation>
</comment>
<dbReference type="GO" id="GO:0003677">
    <property type="term" value="F:DNA binding"/>
    <property type="evidence" value="ECO:0007669"/>
    <property type="project" value="InterPro"/>
</dbReference>
<dbReference type="Proteomes" id="UP001050691">
    <property type="component" value="Unassembled WGS sequence"/>
</dbReference>